<dbReference type="NCBIfam" id="TIGR03404">
    <property type="entry name" value="bicupin_oxalic"/>
    <property type="match status" value="1"/>
</dbReference>
<keyword evidence="5" id="KW-1185">Reference proteome</keyword>
<dbReference type="SMART" id="SM00835">
    <property type="entry name" value="Cupin_1"/>
    <property type="match status" value="2"/>
</dbReference>
<dbReference type="RefSeq" id="WP_377044461.1">
    <property type="nucleotide sequence ID" value="NZ_JBHLUN010000007.1"/>
</dbReference>
<proteinExistence type="predicted"/>
<dbReference type="InterPro" id="IPR006045">
    <property type="entry name" value="Cupin_1"/>
</dbReference>
<dbReference type="PANTHER" id="PTHR35848">
    <property type="entry name" value="OXALATE-BINDING PROTEIN"/>
    <property type="match status" value="1"/>
</dbReference>
<evidence type="ECO:0000256" key="1">
    <source>
        <dbReference type="ARBA" id="ARBA00022723"/>
    </source>
</evidence>
<dbReference type="InterPro" id="IPR051610">
    <property type="entry name" value="GPI/OXD"/>
</dbReference>
<sequence>MPDLSRRAALGAATGAALVAGVARASDAVAQGAPTAPLPMRGNEGADILGPRNLAREAQNPDIVSPPNTDAGTLPNLRFSFADSHQRIEPGGWARQVTARELPVSKSIAGVNMRLKSNVVRELHWHKEAEWSYMLAGRARITAVDADGNFFIDDVGPGDLWYFPSGIPHSIQGIGDEGCEFLLVFDSGDFSEDSTFLLTDWFAHTPKDVLAKNFALPASAFDNIPKKELYIFPAPAPGATVAADTPQGAGKVPESFSHRMLAQDPFRFPGGTVRITDSKVFKASKTIAAALVEVEPGGIRELHWHPNTDEWQYYIEGTGRMTVFASQSSARTFDFAAGDVGYVPFAQGHYIENTGSTTLRFLEMFRSDHYADISARQWLALTPHALVQAHLNLPAGAVEGFPTAKTVVIKG</sequence>
<dbReference type="InterPro" id="IPR017774">
    <property type="entry name" value="Bicupin_oxalate_deCO2ase/Oxase"/>
</dbReference>
<evidence type="ECO:0000313" key="4">
    <source>
        <dbReference type="EMBL" id="MFC0408703.1"/>
    </source>
</evidence>
<dbReference type="Pfam" id="PF00190">
    <property type="entry name" value="Cupin_1"/>
    <property type="match status" value="2"/>
</dbReference>
<dbReference type="SUPFAM" id="SSF51182">
    <property type="entry name" value="RmlC-like cupins"/>
    <property type="match status" value="1"/>
</dbReference>
<accession>A0ABV6JVW6</accession>
<dbReference type="EMBL" id="JBHLUN010000007">
    <property type="protein sequence ID" value="MFC0408703.1"/>
    <property type="molecule type" value="Genomic_DNA"/>
</dbReference>
<evidence type="ECO:0000259" key="3">
    <source>
        <dbReference type="SMART" id="SM00835"/>
    </source>
</evidence>
<feature type="signal peptide" evidence="2">
    <location>
        <begin position="1"/>
        <end position="25"/>
    </location>
</feature>
<comment type="caution">
    <text evidence="4">The sequence shown here is derived from an EMBL/GenBank/DDBJ whole genome shotgun (WGS) entry which is preliminary data.</text>
</comment>
<dbReference type="Proteomes" id="UP001589865">
    <property type="component" value="Unassembled WGS sequence"/>
</dbReference>
<organism evidence="4 5">
    <name type="scientific">Roseomonas elaeocarpi</name>
    <dbReference type="NCBI Taxonomy" id="907779"/>
    <lineage>
        <taxon>Bacteria</taxon>
        <taxon>Pseudomonadati</taxon>
        <taxon>Pseudomonadota</taxon>
        <taxon>Alphaproteobacteria</taxon>
        <taxon>Acetobacterales</taxon>
        <taxon>Roseomonadaceae</taxon>
        <taxon>Roseomonas</taxon>
    </lineage>
</organism>
<feature type="domain" description="Cupin type-1" evidence="3">
    <location>
        <begin position="258"/>
        <end position="399"/>
    </location>
</feature>
<evidence type="ECO:0000313" key="5">
    <source>
        <dbReference type="Proteomes" id="UP001589865"/>
    </source>
</evidence>
<gene>
    <name evidence="4" type="ORF">ACFFGY_10610</name>
</gene>
<dbReference type="PANTHER" id="PTHR35848:SF9">
    <property type="entry name" value="SLL1358 PROTEIN"/>
    <property type="match status" value="1"/>
</dbReference>
<dbReference type="CDD" id="cd20305">
    <property type="entry name" value="cupin_OxDC_C"/>
    <property type="match status" value="1"/>
</dbReference>
<dbReference type="Gene3D" id="2.60.120.10">
    <property type="entry name" value="Jelly Rolls"/>
    <property type="match status" value="2"/>
</dbReference>
<feature type="chain" id="PRO_5047223893" evidence="2">
    <location>
        <begin position="26"/>
        <end position="411"/>
    </location>
</feature>
<dbReference type="InterPro" id="IPR011051">
    <property type="entry name" value="RmlC_Cupin_sf"/>
</dbReference>
<evidence type="ECO:0000256" key="2">
    <source>
        <dbReference type="SAM" id="SignalP"/>
    </source>
</evidence>
<reference evidence="4 5" key="1">
    <citation type="submission" date="2024-09" db="EMBL/GenBank/DDBJ databases">
        <authorList>
            <person name="Sun Q."/>
            <person name="Mori K."/>
        </authorList>
    </citation>
    <scope>NUCLEOTIDE SEQUENCE [LARGE SCALE GENOMIC DNA]</scope>
    <source>
        <strain evidence="4 5">TBRC 5777</strain>
    </source>
</reference>
<name>A0ABV6JVW6_9PROT</name>
<protein>
    <submittedName>
        <fullName evidence="4">Oxalate decarboxylase family bicupin</fullName>
    </submittedName>
</protein>
<keyword evidence="1" id="KW-0479">Metal-binding</keyword>
<keyword evidence="2" id="KW-0732">Signal</keyword>
<dbReference type="PROSITE" id="PS51318">
    <property type="entry name" value="TAT"/>
    <property type="match status" value="1"/>
</dbReference>
<dbReference type="InterPro" id="IPR006311">
    <property type="entry name" value="TAT_signal"/>
</dbReference>
<dbReference type="CDD" id="cd20304">
    <property type="entry name" value="cupin_OxDC_N"/>
    <property type="match status" value="1"/>
</dbReference>
<dbReference type="InterPro" id="IPR014710">
    <property type="entry name" value="RmlC-like_jellyroll"/>
</dbReference>
<feature type="domain" description="Cupin type-1" evidence="3">
    <location>
        <begin position="79"/>
        <end position="222"/>
    </location>
</feature>